<evidence type="ECO:0000256" key="5">
    <source>
        <dbReference type="SAM" id="Phobius"/>
    </source>
</evidence>
<evidence type="ECO:0000256" key="3">
    <source>
        <dbReference type="ARBA" id="ARBA00022989"/>
    </source>
</evidence>
<dbReference type="OrthoDB" id="8048523at2759"/>
<evidence type="ECO:0000313" key="6">
    <source>
        <dbReference type="EMBL" id="EAY03318.1"/>
    </source>
</evidence>
<dbReference type="Pfam" id="PF04193">
    <property type="entry name" value="PQ-loop"/>
    <property type="match status" value="1"/>
</dbReference>
<dbReference type="eggNOG" id="ENOG502S6K4">
    <property type="taxonomic scope" value="Eukaryota"/>
</dbReference>
<evidence type="ECO:0000256" key="1">
    <source>
        <dbReference type="ARBA" id="ARBA00004141"/>
    </source>
</evidence>
<dbReference type="GO" id="GO:0015184">
    <property type="term" value="F:L-cystine transmembrane transporter activity"/>
    <property type="evidence" value="ECO:0000318"/>
    <property type="project" value="GO_Central"/>
</dbReference>
<keyword evidence="7" id="KW-1185">Reference proteome</keyword>
<reference evidence="6" key="2">
    <citation type="journal article" date="2007" name="Science">
        <title>Draft genome sequence of the sexually transmitted pathogen Trichomonas vaginalis.</title>
        <authorList>
            <person name="Carlton J.M."/>
            <person name="Hirt R.P."/>
            <person name="Silva J.C."/>
            <person name="Delcher A.L."/>
            <person name="Schatz M."/>
            <person name="Zhao Q."/>
            <person name="Wortman J.R."/>
            <person name="Bidwell S.L."/>
            <person name="Alsmark U.C.M."/>
            <person name="Besteiro S."/>
            <person name="Sicheritz-Ponten T."/>
            <person name="Noel C.J."/>
            <person name="Dacks J.B."/>
            <person name="Foster P.G."/>
            <person name="Simillion C."/>
            <person name="Van de Peer Y."/>
            <person name="Miranda-Saavedra D."/>
            <person name="Barton G.J."/>
            <person name="Westrop G.D."/>
            <person name="Mueller S."/>
            <person name="Dessi D."/>
            <person name="Fiori P.L."/>
            <person name="Ren Q."/>
            <person name="Paulsen I."/>
            <person name="Zhang H."/>
            <person name="Bastida-Corcuera F.D."/>
            <person name="Simoes-Barbosa A."/>
            <person name="Brown M.T."/>
            <person name="Hayes R.D."/>
            <person name="Mukherjee M."/>
            <person name="Okumura C.Y."/>
            <person name="Schneider R."/>
            <person name="Smith A.J."/>
            <person name="Vanacova S."/>
            <person name="Villalvazo M."/>
            <person name="Haas B.J."/>
            <person name="Pertea M."/>
            <person name="Feldblyum T.V."/>
            <person name="Utterback T.R."/>
            <person name="Shu C.L."/>
            <person name="Osoegawa K."/>
            <person name="de Jong P.J."/>
            <person name="Hrdy I."/>
            <person name="Horvathova L."/>
            <person name="Zubacova Z."/>
            <person name="Dolezal P."/>
            <person name="Malik S.B."/>
            <person name="Logsdon J.M. Jr."/>
            <person name="Henze K."/>
            <person name="Gupta A."/>
            <person name="Wang C.C."/>
            <person name="Dunne R.L."/>
            <person name="Upcroft J.A."/>
            <person name="Upcroft P."/>
            <person name="White O."/>
            <person name="Salzberg S.L."/>
            <person name="Tang P."/>
            <person name="Chiu C.-H."/>
            <person name="Lee Y.-S."/>
            <person name="Embley T.M."/>
            <person name="Coombs G.H."/>
            <person name="Mottram J.C."/>
            <person name="Tachezy J."/>
            <person name="Fraser-Liggett C.M."/>
            <person name="Johnson P.J."/>
        </authorList>
    </citation>
    <scope>NUCLEOTIDE SEQUENCE [LARGE SCALE GENOMIC DNA]</scope>
    <source>
        <strain evidence="6">G3</strain>
    </source>
</reference>
<dbReference type="KEGG" id="tva:75673899"/>
<evidence type="ECO:0008006" key="8">
    <source>
        <dbReference type="Google" id="ProtNLM"/>
    </source>
</evidence>
<dbReference type="Gene3D" id="1.20.1280.290">
    <property type="match status" value="1"/>
</dbReference>
<dbReference type="Proteomes" id="UP000001542">
    <property type="component" value="Unassembled WGS sequence"/>
</dbReference>
<dbReference type="GO" id="GO:0015811">
    <property type="term" value="P:L-cystine transport"/>
    <property type="evidence" value="ECO:0000318"/>
    <property type="project" value="GO_Central"/>
</dbReference>
<feature type="transmembrane region" description="Helical" evidence="5">
    <location>
        <begin position="143"/>
        <end position="166"/>
    </location>
</feature>
<evidence type="ECO:0000256" key="4">
    <source>
        <dbReference type="ARBA" id="ARBA00023136"/>
    </source>
</evidence>
<gene>
    <name evidence="6" type="ORF">TVAG_173630</name>
</gene>
<keyword evidence="3 5" id="KW-1133">Transmembrane helix</keyword>
<dbReference type="VEuPathDB" id="TrichDB:TVAGG3_0827430"/>
<reference evidence="6" key="1">
    <citation type="submission" date="2006-10" db="EMBL/GenBank/DDBJ databases">
        <authorList>
            <person name="Amadeo P."/>
            <person name="Zhao Q."/>
            <person name="Wortman J."/>
            <person name="Fraser-Liggett C."/>
            <person name="Carlton J."/>
        </authorList>
    </citation>
    <scope>NUCLEOTIDE SEQUENCE</scope>
    <source>
        <strain evidence="6">G3</strain>
    </source>
</reference>
<dbReference type="VEuPathDB" id="TrichDB:TVAG_173630"/>
<sequence length="193" mass="22071">MSRESVEGFSLSSITLKLIGSAFLCINSLYNGSGFPLFLYGFLNTIEHCLFLFQFFRYGKVLYAPLLSLIVVIPYLICIFSPKLIPITDLVKPVTQFISHIPQLISCITRKTTLNVSIYSQHLHFIGSFLGCIMLILEENYNITNWILYGNTFIQAFSIYFLAAWYGELRLKESNAENRSVSRKVFNDSFKSV</sequence>
<proteinExistence type="predicted"/>
<feature type="transmembrane region" description="Helical" evidence="5">
    <location>
        <begin position="118"/>
        <end position="137"/>
    </location>
</feature>
<keyword evidence="2 5" id="KW-0812">Transmembrane</keyword>
<dbReference type="RefSeq" id="XP_001315541.1">
    <property type="nucleotide sequence ID" value="XM_001315506.1"/>
</dbReference>
<dbReference type="EMBL" id="DS113508">
    <property type="protein sequence ID" value="EAY03318.1"/>
    <property type="molecule type" value="Genomic_DNA"/>
</dbReference>
<dbReference type="AlphaFoldDB" id="A2EVI6"/>
<dbReference type="InterPro" id="IPR006603">
    <property type="entry name" value="PQ-loop_rpt"/>
</dbReference>
<dbReference type="InParanoid" id="A2EVI6"/>
<keyword evidence="4 5" id="KW-0472">Membrane</keyword>
<dbReference type="GO" id="GO:0005774">
    <property type="term" value="C:vacuolar membrane"/>
    <property type="evidence" value="ECO:0000318"/>
    <property type="project" value="GO_Central"/>
</dbReference>
<feature type="transmembrane region" description="Helical" evidence="5">
    <location>
        <begin position="62"/>
        <end position="80"/>
    </location>
</feature>
<name>A2EVI6_TRIV3</name>
<dbReference type="SMR" id="A2EVI6"/>
<organism evidence="6 7">
    <name type="scientific">Trichomonas vaginalis (strain ATCC PRA-98 / G3)</name>
    <dbReference type="NCBI Taxonomy" id="412133"/>
    <lineage>
        <taxon>Eukaryota</taxon>
        <taxon>Metamonada</taxon>
        <taxon>Parabasalia</taxon>
        <taxon>Trichomonadida</taxon>
        <taxon>Trichomonadidae</taxon>
        <taxon>Trichomonas</taxon>
    </lineage>
</organism>
<comment type="subcellular location">
    <subcellularLocation>
        <location evidence="1">Membrane</location>
        <topology evidence="1">Multi-pass membrane protein</topology>
    </subcellularLocation>
</comment>
<protein>
    <recommendedName>
        <fullName evidence="8">PQ loop repeat family protein</fullName>
    </recommendedName>
</protein>
<evidence type="ECO:0000256" key="2">
    <source>
        <dbReference type="ARBA" id="ARBA00022692"/>
    </source>
</evidence>
<evidence type="ECO:0000313" key="7">
    <source>
        <dbReference type="Proteomes" id="UP000001542"/>
    </source>
</evidence>
<accession>A2EVI6</accession>